<proteinExistence type="predicted"/>
<dbReference type="Pfam" id="PF02915">
    <property type="entry name" value="Rubrerythrin"/>
    <property type="match status" value="1"/>
</dbReference>
<evidence type="ECO:0000313" key="2">
    <source>
        <dbReference type="EMBL" id="KAA9021819.1"/>
    </source>
</evidence>
<keyword evidence="3" id="KW-1185">Reference proteome</keyword>
<dbReference type="Gene3D" id="1.20.5.420">
    <property type="entry name" value="Immunoglobulin FC, subunit C"/>
    <property type="match status" value="1"/>
</dbReference>
<accession>A0A5J5HQN1</accession>
<organism evidence="2 3">
    <name type="scientific">Niallia endozanthoxylica</name>
    <dbReference type="NCBI Taxonomy" id="2036016"/>
    <lineage>
        <taxon>Bacteria</taxon>
        <taxon>Bacillati</taxon>
        <taxon>Bacillota</taxon>
        <taxon>Bacilli</taxon>
        <taxon>Bacillales</taxon>
        <taxon>Bacillaceae</taxon>
        <taxon>Niallia</taxon>
    </lineage>
</organism>
<dbReference type="RefSeq" id="WP_150441345.1">
    <property type="nucleotide sequence ID" value="NZ_VYKL01000026.1"/>
</dbReference>
<dbReference type="InterPro" id="IPR003251">
    <property type="entry name" value="Rr_diiron-bd_dom"/>
</dbReference>
<reference evidence="2 3" key="1">
    <citation type="submission" date="2019-09" db="EMBL/GenBank/DDBJ databases">
        <title>Whole genome sequences of isolates from the Mars Exploration Rovers.</title>
        <authorList>
            <person name="Seuylemezian A."/>
            <person name="Vaishampayan P."/>
        </authorList>
    </citation>
    <scope>NUCLEOTIDE SEQUENCE [LARGE SCALE GENOMIC DNA]</scope>
    <source>
        <strain evidence="2 3">MER_TA_151</strain>
    </source>
</reference>
<sequence length="150" mass="17998">MYPVHYPYYIDPRQNNQLISDIEKAINGEYSAIQCYEKIAQLARTDKERKQILEIREDEQKHFKQFVQIYTQLTGKKPQPKVTEDCPNSYRKGIEFALRDEQQTVDFYLDIADKSNHTFIKEVFRRAAADEQNHAVWFLYFLVNLNWLRS</sequence>
<comment type="caution">
    <text evidence="2">The sequence shown here is derived from an EMBL/GenBank/DDBJ whole genome shotgun (WGS) entry which is preliminary data.</text>
</comment>
<dbReference type="Proteomes" id="UP000326671">
    <property type="component" value="Unassembled WGS sequence"/>
</dbReference>
<dbReference type="EMBL" id="VYKL01000026">
    <property type="protein sequence ID" value="KAA9021819.1"/>
    <property type="molecule type" value="Genomic_DNA"/>
</dbReference>
<dbReference type="SUPFAM" id="SSF47240">
    <property type="entry name" value="Ferritin-like"/>
    <property type="match status" value="1"/>
</dbReference>
<name>A0A5J5HQN1_9BACI</name>
<dbReference type="CDD" id="cd00657">
    <property type="entry name" value="Ferritin_like"/>
    <property type="match status" value="1"/>
</dbReference>
<evidence type="ECO:0000313" key="3">
    <source>
        <dbReference type="Proteomes" id="UP000326671"/>
    </source>
</evidence>
<gene>
    <name evidence="2" type="ORF">F4V44_17780</name>
</gene>
<protein>
    <submittedName>
        <fullName evidence="2">Ferritin-like domain-containing protein</fullName>
    </submittedName>
</protein>
<dbReference type="Gene3D" id="1.20.120.660">
    <property type="entry name" value="IL-4 antagonist (De novo design) like domain"/>
    <property type="match status" value="1"/>
</dbReference>
<dbReference type="InterPro" id="IPR009078">
    <property type="entry name" value="Ferritin-like_SF"/>
</dbReference>
<dbReference type="OrthoDB" id="573482at2"/>
<evidence type="ECO:0000259" key="1">
    <source>
        <dbReference type="Pfam" id="PF02915"/>
    </source>
</evidence>
<dbReference type="AlphaFoldDB" id="A0A5J5HQN1"/>
<dbReference type="GO" id="GO:0046872">
    <property type="term" value="F:metal ion binding"/>
    <property type="evidence" value="ECO:0007669"/>
    <property type="project" value="InterPro"/>
</dbReference>
<feature type="domain" description="Rubrerythrin diiron-binding" evidence="1">
    <location>
        <begin position="95"/>
        <end position="147"/>
    </location>
</feature>
<dbReference type="GO" id="GO:0016491">
    <property type="term" value="F:oxidoreductase activity"/>
    <property type="evidence" value="ECO:0007669"/>
    <property type="project" value="InterPro"/>
</dbReference>